<dbReference type="OrthoDB" id="10249694at2759"/>
<dbReference type="AlphaFoldDB" id="A0A9N8HPU5"/>
<dbReference type="Gene3D" id="1.25.40.20">
    <property type="entry name" value="Ankyrin repeat-containing domain"/>
    <property type="match status" value="3"/>
</dbReference>
<keyword evidence="5" id="KW-1185">Reference proteome</keyword>
<dbReference type="SMART" id="SM00248">
    <property type="entry name" value="ANK"/>
    <property type="match status" value="6"/>
</dbReference>
<comment type="caution">
    <text evidence="4">The sequence shown here is derived from an EMBL/GenBank/DDBJ whole genome shotgun (WGS) entry which is preliminary data.</text>
</comment>
<name>A0A9N8HPU5_9STRA</name>
<dbReference type="GO" id="GO:0085020">
    <property type="term" value="P:protein K6-linked ubiquitination"/>
    <property type="evidence" value="ECO:0007669"/>
    <property type="project" value="TreeGrafter"/>
</dbReference>
<dbReference type="InterPro" id="IPR002110">
    <property type="entry name" value="Ankyrin_rpt"/>
</dbReference>
<gene>
    <name evidence="4" type="ORF">SEMRO_929_G221370.1</name>
</gene>
<evidence type="ECO:0000256" key="2">
    <source>
        <dbReference type="ARBA" id="ARBA00023043"/>
    </source>
</evidence>
<feature type="repeat" description="ANK" evidence="3">
    <location>
        <begin position="207"/>
        <end position="230"/>
    </location>
</feature>
<keyword evidence="2 3" id="KW-0040">ANK repeat</keyword>
<evidence type="ECO:0000313" key="4">
    <source>
        <dbReference type="EMBL" id="CAB9518383.1"/>
    </source>
</evidence>
<dbReference type="PROSITE" id="PS50088">
    <property type="entry name" value="ANK_REPEAT"/>
    <property type="match status" value="4"/>
</dbReference>
<dbReference type="InterPro" id="IPR036770">
    <property type="entry name" value="Ankyrin_rpt-contain_sf"/>
</dbReference>
<dbReference type="PRINTS" id="PR01415">
    <property type="entry name" value="ANKYRIN"/>
</dbReference>
<accession>A0A9N8HPU5</accession>
<reference evidence="4" key="1">
    <citation type="submission" date="2020-06" db="EMBL/GenBank/DDBJ databases">
        <authorList>
            <consortium name="Plant Systems Biology data submission"/>
        </authorList>
    </citation>
    <scope>NUCLEOTIDE SEQUENCE</scope>
    <source>
        <strain evidence="4">D6</strain>
    </source>
</reference>
<sequence length="270" mass="29301">MDDLEKTLEETEFAEARTPTQHLDVLNKLMEQIAFSYYYDNGDEFTGSFVVAVEYGHVDVVKDLLENAGVDVNAKEINGWTALHYAASYGHVAVVETLLEQANVDVLVKTNTGDTALHHAVMDRHVDVVKILLDVGVDANARGGDGTTALHPAAMDGSLAIVKLLLGHVSVNVNAKCEYDWTALHWAACFGCIDVYDGVKVNAKSNDGSTALHHAADCGYVNVIKAFLQHDGKTALDYAKDSCDVLYAENGRHSEDHQEVMELLIAAGGR</sequence>
<dbReference type="EMBL" id="CAICTM010000927">
    <property type="protein sequence ID" value="CAB9518383.1"/>
    <property type="molecule type" value="Genomic_DNA"/>
</dbReference>
<proteinExistence type="predicted"/>
<dbReference type="PANTHER" id="PTHR24171:SF8">
    <property type="entry name" value="BRCA1-ASSOCIATED RING DOMAIN PROTEIN 1"/>
    <property type="match status" value="1"/>
</dbReference>
<evidence type="ECO:0000313" key="5">
    <source>
        <dbReference type="Proteomes" id="UP001153069"/>
    </source>
</evidence>
<feature type="repeat" description="ANK" evidence="3">
    <location>
        <begin position="112"/>
        <end position="144"/>
    </location>
</feature>
<protein>
    <submittedName>
        <fullName evidence="4">ANK</fullName>
    </submittedName>
</protein>
<organism evidence="4 5">
    <name type="scientific">Seminavis robusta</name>
    <dbReference type="NCBI Taxonomy" id="568900"/>
    <lineage>
        <taxon>Eukaryota</taxon>
        <taxon>Sar</taxon>
        <taxon>Stramenopiles</taxon>
        <taxon>Ochrophyta</taxon>
        <taxon>Bacillariophyta</taxon>
        <taxon>Bacillariophyceae</taxon>
        <taxon>Bacillariophycidae</taxon>
        <taxon>Naviculales</taxon>
        <taxon>Naviculaceae</taxon>
        <taxon>Seminavis</taxon>
    </lineage>
</organism>
<dbReference type="SUPFAM" id="SSF48403">
    <property type="entry name" value="Ankyrin repeat"/>
    <property type="match status" value="1"/>
</dbReference>
<dbReference type="Pfam" id="PF12796">
    <property type="entry name" value="Ank_2"/>
    <property type="match status" value="1"/>
</dbReference>
<dbReference type="GO" id="GO:0004842">
    <property type="term" value="F:ubiquitin-protein transferase activity"/>
    <property type="evidence" value="ECO:0007669"/>
    <property type="project" value="TreeGrafter"/>
</dbReference>
<evidence type="ECO:0000256" key="3">
    <source>
        <dbReference type="PROSITE-ProRule" id="PRU00023"/>
    </source>
</evidence>
<dbReference type="Proteomes" id="UP001153069">
    <property type="component" value="Unassembled WGS sequence"/>
</dbReference>
<dbReference type="Pfam" id="PF13637">
    <property type="entry name" value="Ank_4"/>
    <property type="match status" value="1"/>
</dbReference>
<feature type="repeat" description="ANK" evidence="3">
    <location>
        <begin position="78"/>
        <end position="100"/>
    </location>
</feature>
<dbReference type="Pfam" id="PF00023">
    <property type="entry name" value="Ank"/>
    <property type="match status" value="1"/>
</dbReference>
<keyword evidence="1" id="KW-0677">Repeat</keyword>
<dbReference type="PROSITE" id="PS50297">
    <property type="entry name" value="ANK_REP_REGION"/>
    <property type="match status" value="4"/>
</dbReference>
<evidence type="ECO:0000256" key="1">
    <source>
        <dbReference type="ARBA" id="ARBA00022737"/>
    </source>
</evidence>
<dbReference type="PANTHER" id="PTHR24171">
    <property type="entry name" value="ANKYRIN REPEAT DOMAIN-CONTAINING PROTEIN 39-RELATED"/>
    <property type="match status" value="1"/>
</dbReference>
<feature type="repeat" description="ANK" evidence="3">
    <location>
        <begin position="145"/>
        <end position="166"/>
    </location>
</feature>